<dbReference type="RefSeq" id="WP_169154163.1">
    <property type="nucleotide sequence ID" value="NZ_CAWPJE010000369.1"/>
</dbReference>
<dbReference type="InterPro" id="IPR050249">
    <property type="entry name" value="Pseudomonas-type_ThrB"/>
</dbReference>
<evidence type="ECO:0000313" key="4">
    <source>
        <dbReference type="Proteomes" id="UP000718564"/>
    </source>
</evidence>
<reference evidence="3 4" key="1">
    <citation type="submission" date="2018-06" db="EMBL/GenBank/DDBJ databases">
        <title>Comparative genomics of Brasilonema spp. strains.</title>
        <authorList>
            <person name="Alvarenga D.O."/>
            <person name="Fiore M.F."/>
            <person name="Varani A.M."/>
        </authorList>
    </citation>
    <scope>NUCLEOTIDE SEQUENCE [LARGE SCALE GENOMIC DNA]</scope>
    <source>
        <strain evidence="3 4">SPC951</strain>
    </source>
</reference>
<dbReference type="Gene3D" id="3.90.1200.10">
    <property type="match status" value="1"/>
</dbReference>
<sequence length="334" mass="39217">MAQSDAYERIAKAALNQYGVVQKELRFLGHSGNVTFYVEAPEEKFLLRIHQPFSGLQDDIWLRPDVIESELLWLVALRHQTNIIVQEPVQNLEGRWVTQVLADDTQDVFYCSLLRWIDGYVSDTHRTPQQAYQLGSLTAQLHRHSSQWKLPQNFVRPIFDENRLRAALSAFYPAVSYGLISPEHYRMLTQATQKIESMMKTLGQAQDVWGLIHADLHDSNYLFHNEEIRPIDFARCGFGYYLYDIAESIQYLLPQVRFSFFEGYQTIRQLPERYLEIVEGFFIMAIIYNYSFHLNNPKEHEWISNDVQHIAKRHLHKYLEGESFLLESQLVPTE</sequence>
<dbReference type="Proteomes" id="UP000718564">
    <property type="component" value="Unassembled WGS sequence"/>
</dbReference>
<feature type="domain" description="Aminoglycoside phosphotransferase" evidence="2">
    <location>
        <begin position="32"/>
        <end position="251"/>
    </location>
</feature>
<dbReference type="InterPro" id="IPR002575">
    <property type="entry name" value="Aminoglycoside_PTrfase"/>
</dbReference>
<comment type="similarity">
    <text evidence="1">Belongs to the pseudomonas-type ThrB family.</text>
</comment>
<accession>A0ABX1P3F6</accession>
<organism evidence="3 4">
    <name type="scientific">Brasilonema bromeliae SPC951</name>
    <dbReference type="NCBI Taxonomy" id="385972"/>
    <lineage>
        <taxon>Bacteria</taxon>
        <taxon>Bacillati</taxon>
        <taxon>Cyanobacteriota</taxon>
        <taxon>Cyanophyceae</taxon>
        <taxon>Nostocales</taxon>
        <taxon>Scytonemataceae</taxon>
        <taxon>Brasilonema</taxon>
        <taxon>Bromeliae group (in: Brasilonema)</taxon>
    </lineage>
</organism>
<evidence type="ECO:0000313" key="3">
    <source>
        <dbReference type="EMBL" id="NMG18880.1"/>
    </source>
</evidence>
<name>A0ABX1P3F6_9CYAN</name>
<protein>
    <recommendedName>
        <fullName evidence="2">Aminoglycoside phosphotransferase domain-containing protein</fullName>
    </recommendedName>
</protein>
<dbReference type="Pfam" id="PF01636">
    <property type="entry name" value="APH"/>
    <property type="match status" value="1"/>
</dbReference>
<comment type="caution">
    <text evidence="3">The sequence shown here is derived from an EMBL/GenBank/DDBJ whole genome shotgun (WGS) entry which is preliminary data.</text>
</comment>
<proteinExistence type="inferred from homology"/>
<gene>
    <name evidence="3" type="ORF">DP116_05220</name>
</gene>
<dbReference type="PANTHER" id="PTHR21064">
    <property type="entry name" value="AMINOGLYCOSIDE PHOSPHOTRANSFERASE DOMAIN-CONTAINING PROTEIN-RELATED"/>
    <property type="match status" value="1"/>
</dbReference>
<keyword evidence="4" id="KW-1185">Reference proteome</keyword>
<dbReference type="PANTHER" id="PTHR21064:SF6">
    <property type="entry name" value="AMINOGLYCOSIDE PHOSPHOTRANSFERASE DOMAIN-CONTAINING PROTEIN"/>
    <property type="match status" value="1"/>
</dbReference>
<dbReference type="SUPFAM" id="SSF56112">
    <property type="entry name" value="Protein kinase-like (PK-like)"/>
    <property type="match status" value="1"/>
</dbReference>
<evidence type="ECO:0000259" key="2">
    <source>
        <dbReference type="Pfam" id="PF01636"/>
    </source>
</evidence>
<dbReference type="InterPro" id="IPR011009">
    <property type="entry name" value="Kinase-like_dom_sf"/>
</dbReference>
<dbReference type="EMBL" id="QMEB01000024">
    <property type="protein sequence ID" value="NMG18880.1"/>
    <property type="molecule type" value="Genomic_DNA"/>
</dbReference>
<evidence type="ECO:0000256" key="1">
    <source>
        <dbReference type="ARBA" id="ARBA00038240"/>
    </source>
</evidence>